<keyword evidence="6" id="KW-1185">Reference proteome</keyword>
<dbReference type="GO" id="GO:0003700">
    <property type="term" value="F:DNA-binding transcription factor activity"/>
    <property type="evidence" value="ECO:0007669"/>
    <property type="project" value="InterPro"/>
</dbReference>
<dbReference type="InterPro" id="IPR047057">
    <property type="entry name" value="MerR_fam"/>
</dbReference>
<organism evidence="5 6">
    <name type="scientific">Nocardioides lianchengensis</name>
    <dbReference type="NCBI Taxonomy" id="1045774"/>
    <lineage>
        <taxon>Bacteria</taxon>
        <taxon>Bacillati</taxon>
        <taxon>Actinomycetota</taxon>
        <taxon>Actinomycetes</taxon>
        <taxon>Propionibacteriales</taxon>
        <taxon>Nocardioidaceae</taxon>
        <taxon>Nocardioides</taxon>
    </lineage>
</organism>
<dbReference type="Pfam" id="PF13411">
    <property type="entry name" value="MerR_1"/>
    <property type="match status" value="1"/>
</dbReference>
<dbReference type="EMBL" id="FMZM01000001">
    <property type="protein sequence ID" value="SDC20433.1"/>
    <property type="molecule type" value="Genomic_DNA"/>
</dbReference>
<evidence type="ECO:0000256" key="2">
    <source>
        <dbReference type="ARBA" id="ARBA00023015"/>
    </source>
</evidence>
<keyword evidence="3" id="KW-0238">DNA-binding</keyword>
<dbReference type="Gene3D" id="1.10.1660.10">
    <property type="match status" value="1"/>
</dbReference>
<accession>A0A1G6JP06</accession>
<evidence type="ECO:0000313" key="5">
    <source>
        <dbReference type="EMBL" id="SDC20433.1"/>
    </source>
</evidence>
<keyword evidence="2" id="KW-0805">Transcription regulation</keyword>
<dbReference type="Proteomes" id="UP000199034">
    <property type="component" value="Unassembled WGS sequence"/>
</dbReference>
<evidence type="ECO:0000256" key="4">
    <source>
        <dbReference type="ARBA" id="ARBA00023163"/>
    </source>
</evidence>
<dbReference type="InterPro" id="IPR009061">
    <property type="entry name" value="DNA-bd_dom_put_sf"/>
</dbReference>
<proteinExistence type="predicted"/>
<dbReference type="RefSeq" id="WP_090850452.1">
    <property type="nucleotide sequence ID" value="NZ_FMZM01000001.1"/>
</dbReference>
<dbReference type="SUPFAM" id="SSF46955">
    <property type="entry name" value="Putative DNA-binding domain"/>
    <property type="match status" value="1"/>
</dbReference>
<dbReference type="OrthoDB" id="6716891at2"/>
<protein>
    <submittedName>
        <fullName evidence="5">MerR HTH family regulatory protein</fullName>
    </submittedName>
</protein>
<dbReference type="InterPro" id="IPR000551">
    <property type="entry name" value="MerR-type_HTH_dom"/>
</dbReference>
<dbReference type="GO" id="GO:0003677">
    <property type="term" value="F:DNA binding"/>
    <property type="evidence" value="ECO:0007669"/>
    <property type="project" value="UniProtKB-KW"/>
</dbReference>
<dbReference type="SMART" id="SM00422">
    <property type="entry name" value="HTH_MERR"/>
    <property type="match status" value="1"/>
</dbReference>
<keyword evidence="4" id="KW-0804">Transcription</keyword>
<dbReference type="AlphaFoldDB" id="A0A1G6JP06"/>
<reference evidence="5 6" key="1">
    <citation type="submission" date="2016-10" db="EMBL/GenBank/DDBJ databases">
        <authorList>
            <person name="de Groot N.N."/>
        </authorList>
    </citation>
    <scope>NUCLEOTIDE SEQUENCE [LARGE SCALE GENOMIC DNA]</scope>
    <source>
        <strain evidence="5 6">CGMCC 4.6858</strain>
    </source>
</reference>
<dbReference type="PROSITE" id="PS50937">
    <property type="entry name" value="HTH_MERR_2"/>
    <property type="match status" value="1"/>
</dbReference>
<gene>
    <name evidence="5" type="ORF">SAMN05421872_101539</name>
</gene>
<dbReference type="STRING" id="1045774.SAMN05421872_101539"/>
<evidence type="ECO:0000313" key="6">
    <source>
        <dbReference type="Proteomes" id="UP000199034"/>
    </source>
</evidence>
<keyword evidence="1" id="KW-0678">Repressor</keyword>
<evidence type="ECO:0000256" key="1">
    <source>
        <dbReference type="ARBA" id="ARBA00022491"/>
    </source>
</evidence>
<name>A0A1G6JP06_9ACTN</name>
<dbReference type="PANTHER" id="PTHR30204:SF69">
    <property type="entry name" value="MERR-FAMILY TRANSCRIPTIONAL REGULATOR"/>
    <property type="match status" value="1"/>
</dbReference>
<sequence length="243" mass="26914">MTEEFVVEELSRRTSVSVRSLRSYQSRRLLPPPEVRGRTGYYGPEHVARVRLIQDLRAAGLKLDGIARMLDDDVQADEQLLAFTQQARGMFAGGPPAVTTIEALVERFRIQEDEALAVLEAAVRLGLLRETPDGEIEELAPRLLAAGEAAMASLGLTATEALDLLARLRRHADGVARIYVELFVERIWEPFVASGRPPERWTDVQRSLDALRELATSALDATFDLAMAHRVEETLGRVLAEGS</sequence>
<dbReference type="PANTHER" id="PTHR30204">
    <property type="entry name" value="REDOX-CYCLING DRUG-SENSING TRANSCRIPTIONAL ACTIVATOR SOXR"/>
    <property type="match status" value="1"/>
</dbReference>
<evidence type="ECO:0000256" key="3">
    <source>
        <dbReference type="ARBA" id="ARBA00023125"/>
    </source>
</evidence>